<gene>
    <name evidence="3" type="ORF">FVE85_0402</name>
</gene>
<dbReference type="Proteomes" id="UP000324585">
    <property type="component" value="Unassembled WGS sequence"/>
</dbReference>
<feature type="signal peptide" evidence="1">
    <location>
        <begin position="1"/>
        <end position="22"/>
    </location>
</feature>
<dbReference type="InterPro" id="IPR005018">
    <property type="entry name" value="DOMON_domain"/>
</dbReference>
<name>A0A5J4Z1B9_PORPP</name>
<sequence length="197" mass="21612">MVSVACVGGVLCLMLAAAVCCAECVYESDQALYGYKHNWVVRNLKNSTLSIELELAKDGDTQETHWAAFALNPMGPPGMAGAEIYMFIVKDDITAMDGVRLQDREAIANALPPLKQRQLGGPINITFSGSESTPSDRAFVEFDRFFDMRAGEYLELSDASELYFMHAVGPVGGDKQDTPMFHDSRFKTPNKVRLGSC</sequence>
<feature type="domain" description="DOMON" evidence="2">
    <location>
        <begin position="33"/>
        <end position="169"/>
    </location>
</feature>
<evidence type="ECO:0000256" key="1">
    <source>
        <dbReference type="SAM" id="SignalP"/>
    </source>
</evidence>
<feature type="chain" id="PRO_5023913823" description="DOMON domain-containing protein" evidence="1">
    <location>
        <begin position="23"/>
        <end position="197"/>
    </location>
</feature>
<dbReference type="PROSITE" id="PS50836">
    <property type="entry name" value="DOMON"/>
    <property type="match status" value="1"/>
</dbReference>
<keyword evidence="1" id="KW-0732">Signal</keyword>
<evidence type="ECO:0000259" key="2">
    <source>
        <dbReference type="PROSITE" id="PS50836"/>
    </source>
</evidence>
<protein>
    <recommendedName>
        <fullName evidence="2">DOMON domain-containing protein</fullName>
    </recommendedName>
</protein>
<dbReference type="AlphaFoldDB" id="A0A5J4Z1B9"/>
<accession>A0A5J4Z1B9</accession>
<evidence type="ECO:0000313" key="4">
    <source>
        <dbReference type="Proteomes" id="UP000324585"/>
    </source>
</evidence>
<reference evidence="4" key="1">
    <citation type="journal article" date="2019" name="Nat. Commun.">
        <title>Expansion of phycobilisome linker gene families in mesophilic red algae.</title>
        <authorList>
            <person name="Lee J."/>
            <person name="Kim D."/>
            <person name="Bhattacharya D."/>
            <person name="Yoon H.S."/>
        </authorList>
    </citation>
    <scope>NUCLEOTIDE SEQUENCE [LARGE SCALE GENOMIC DNA]</scope>
    <source>
        <strain evidence="4">CCMP 1328</strain>
    </source>
</reference>
<dbReference type="EMBL" id="VRMN01000002">
    <property type="protein sequence ID" value="KAA8496673.1"/>
    <property type="molecule type" value="Genomic_DNA"/>
</dbReference>
<organism evidence="3 4">
    <name type="scientific">Porphyridium purpureum</name>
    <name type="common">Red alga</name>
    <name type="synonym">Porphyridium cruentum</name>
    <dbReference type="NCBI Taxonomy" id="35688"/>
    <lineage>
        <taxon>Eukaryota</taxon>
        <taxon>Rhodophyta</taxon>
        <taxon>Bangiophyceae</taxon>
        <taxon>Porphyridiales</taxon>
        <taxon>Porphyridiaceae</taxon>
        <taxon>Porphyridium</taxon>
    </lineage>
</organism>
<evidence type="ECO:0000313" key="3">
    <source>
        <dbReference type="EMBL" id="KAA8496673.1"/>
    </source>
</evidence>
<keyword evidence="4" id="KW-1185">Reference proteome</keyword>
<proteinExistence type="predicted"/>
<comment type="caution">
    <text evidence="3">The sequence shown here is derived from an EMBL/GenBank/DDBJ whole genome shotgun (WGS) entry which is preliminary data.</text>
</comment>